<dbReference type="InterPro" id="IPR052652">
    <property type="entry name" value="Telomerase_Complex_Comp"/>
</dbReference>
<dbReference type="InterPro" id="IPR037214">
    <property type="entry name" value="TROVE_dom_sf"/>
</dbReference>
<evidence type="ECO:0000259" key="1">
    <source>
        <dbReference type="PROSITE" id="PS50988"/>
    </source>
</evidence>
<gene>
    <name evidence="2" type="ORF">MS3_07517</name>
</gene>
<organism evidence="2">
    <name type="scientific">Schistosoma haematobium</name>
    <name type="common">Blood fluke</name>
    <dbReference type="NCBI Taxonomy" id="6185"/>
    <lineage>
        <taxon>Eukaryota</taxon>
        <taxon>Metazoa</taxon>
        <taxon>Spiralia</taxon>
        <taxon>Lophotrochozoa</taxon>
        <taxon>Platyhelminthes</taxon>
        <taxon>Trematoda</taxon>
        <taxon>Digenea</taxon>
        <taxon>Strigeidida</taxon>
        <taxon>Schistosomatoidea</taxon>
        <taxon>Schistosomatidae</taxon>
        <taxon>Schistosoma</taxon>
    </lineage>
</organism>
<dbReference type="GO" id="GO:0003720">
    <property type="term" value="F:telomerase activity"/>
    <property type="evidence" value="ECO:0007669"/>
    <property type="project" value="TreeGrafter"/>
</dbReference>
<dbReference type="AlphaFoldDB" id="A0A095C9W7"/>
<dbReference type="EMBL" id="KL251134">
    <property type="protein sequence ID" value="KGB39108.1"/>
    <property type="molecule type" value="Genomic_DNA"/>
</dbReference>
<dbReference type="PANTHER" id="PTHR44791:SF1">
    <property type="entry name" value="TELOMERASE PROTEIN COMPONENT 1"/>
    <property type="match status" value="1"/>
</dbReference>
<name>A0A095C9W7_SCHHA</name>
<dbReference type="InterPro" id="IPR008858">
    <property type="entry name" value="TROVE_dom"/>
</dbReference>
<accession>A0A095C9W7</accession>
<protein>
    <submittedName>
        <fullName evidence="2">Telomerase protein component 1</fullName>
    </submittedName>
</protein>
<proteinExistence type="predicted"/>
<evidence type="ECO:0000313" key="2">
    <source>
        <dbReference type="EMBL" id="KGB39108.1"/>
    </source>
</evidence>
<dbReference type="GO" id="GO:0070034">
    <property type="term" value="F:telomerase RNA binding"/>
    <property type="evidence" value="ECO:0007669"/>
    <property type="project" value="TreeGrafter"/>
</dbReference>
<sequence>MDHESGHLKGPSSLLSPVYLEGKNLVKNKLLDEPFTKTSSASNTLSSLSLNNKSLKSSISLSYTSSVLHCDHEVTVRPNDKHHVERRTSVPSSLKSTPIDWLNDAIIKISDTSFQNILECTVDDSMKSNSIHNTFGNLLTYERRDTYKQLKLELISCISSSIVDGSPSKEKKIVLGQSIHSCIDKDPEFILKALKRSQSGVVVNTDIDAIIYRLAHSPRIYFTIKELIRRLHISRPKFNVMCVLGKPYPSDSTDFIRMGLEGDWDSSKAGTCMKFPIPVTWETELSVNGNNSDSWSKLITLNKVPHMAMLRNLRNILMSGIQDGLHEIVLKRLTDPRIIIEGKQFPFRYFSAFDTLEKCERRLTFQQSVYRVERIAVRLFCNHNTLNRYKNALNTALELSMKHNLPPICGSTLIICSTSKYVNPSKNRSSKSYIQILGFLLGAMCTSICETPTTYVTVDDQYNLTPIEVVFREKRTLNNGDSKHNESLSKHKNMGILERTKQMYETRGRYTMQEEII</sequence>
<dbReference type="PROSITE" id="PS50988">
    <property type="entry name" value="TROVE"/>
    <property type="match status" value="1"/>
</dbReference>
<reference evidence="2" key="1">
    <citation type="journal article" date="2012" name="Nat. Genet.">
        <title>Whole-genome sequence of Schistosoma haematobium.</title>
        <authorList>
            <person name="Young N.D."/>
            <person name="Jex A.R."/>
            <person name="Li B."/>
            <person name="Liu S."/>
            <person name="Yang L."/>
            <person name="Xiong Z."/>
            <person name="Li Y."/>
            <person name="Cantacessi C."/>
            <person name="Hall R.S."/>
            <person name="Xu X."/>
            <person name="Chen F."/>
            <person name="Wu X."/>
            <person name="Zerlotini A."/>
            <person name="Oliveira G."/>
            <person name="Hofmann A."/>
            <person name="Zhang G."/>
            <person name="Fang X."/>
            <person name="Kang Y."/>
            <person name="Campbell B.E."/>
            <person name="Loukas A."/>
            <person name="Ranganathan S."/>
            <person name="Rollinson D."/>
            <person name="Rinaldi G."/>
            <person name="Brindley P.J."/>
            <person name="Yang H."/>
            <person name="Wang J."/>
            <person name="Wang J."/>
            <person name="Gasser R.B."/>
        </authorList>
    </citation>
    <scope>NUCLEOTIDE SEQUENCE [LARGE SCALE GENOMIC DNA]</scope>
</reference>
<dbReference type="GO" id="GO:0005697">
    <property type="term" value="C:telomerase holoenzyme complex"/>
    <property type="evidence" value="ECO:0007669"/>
    <property type="project" value="TreeGrafter"/>
</dbReference>
<dbReference type="Pfam" id="PF05731">
    <property type="entry name" value="TROVE"/>
    <property type="match status" value="1"/>
</dbReference>
<feature type="domain" description="TROVE" evidence="1">
    <location>
        <begin position="279"/>
        <end position="410"/>
    </location>
</feature>
<dbReference type="GO" id="GO:0000722">
    <property type="term" value="P:telomere maintenance via recombination"/>
    <property type="evidence" value="ECO:0007669"/>
    <property type="project" value="TreeGrafter"/>
</dbReference>
<dbReference type="SUPFAM" id="SSF140864">
    <property type="entry name" value="TROVE domain-like"/>
    <property type="match status" value="1"/>
</dbReference>
<dbReference type="PANTHER" id="PTHR44791">
    <property type="entry name" value="TELOMERASE PROTEIN COMPONENT 1 TEP1"/>
    <property type="match status" value="1"/>
</dbReference>
<dbReference type="STRING" id="6185.A0A095C9W7"/>